<evidence type="ECO:0008006" key="4">
    <source>
        <dbReference type="Google" id="ProtNLM"/>
    </source>
</evidence>
<protein>
    <recommendedName>
        <fullName evidence="4">Replication initiation protein</fullName>
    </recommendedName>
</protein>
<gene>
    <name evidence="2" type="ORF">JOE57_000665</name>
</gene>
<feature type="compositionally biased region" description="Basic and acidic residues" evidence="1">
    <location>
        <begin position="106"/>
        <end position="130"/>
    </location>
</feature>
<dbReference type="EMBL" id="JAFBCF010000001">
    <property type="protein sequence ID" value="MBM7797744.1"/>
    <property type="molecule type" value="Genomic_DNA"/>
</dbReference>
<organism evidence="2 3">
    <name type="scientific">Microlunatus panaciterrae</name>
    <dbReference type="NCBI Taxonomy" id="400768"/>
    <lineage>
        <taxon>Bacteria</taxon>
        <taxon>Bacillati</taxon>
        <taxon>Actinomycetota</taxon>
        <taxon>Actinomycetes</taxon>
        <taxon>Propionibacteriales</taxon>
        <taxon>Propionibacteriaceae</taxon>
        <taxon>Microlunatus</taxon>
    </lineage>
</organism>
<reference evidence="2 3" key="1">
    <citation type="submission" date="2021-01" db="EMBL/GenBank/DDBJ databases">
        <title>Sequencing the genomes of 1000 actinobacteria strains.</title>
        <authorList>
            <person name="Klenk H.-P."/>
        </authorList>
    </citation>
    <scope>NUCLEOTIDE SEQUENCE [LARGE SCALE GENOMIC DNA]</scope>
    <source>
        <strain evidence="2 3">DSM 18662</strain>
    </source>
</reference>
<evidence type="ECO:0000256" key="1">
    <source>
        <dbReference type="SAM" id="MobiDB-lite"/>
    </source>
</evidence>
<dbReference type="Pfam" id="PF20199">
    <property type="entry name" value="RepSA"/>
    <property type="match status" value="1"/>
</dbReference>
<sequence>MRLTAALDLAMITADMARELAIAQKVCIRPLLRRVEDRQTGTEDLVAIPCGSTRENVCPSCAHKARLLRMQQCAEGWHRTQEPDLSTRANADPPERQELDDDGEQESDRRTRSTLRRQDAPDLPRVPTEDRTVGRVFTTPDGREYRPSMFVTLTLGSYGSVTSTGAPRDPGSYDYRRAALDALHFPKLVDRFWQNLRRSAGYKVQYFAAVEPQRRLAPHLHAAIRGAIPRATLRQVVKATYLQLWWPPFDTPVYVDRLPVWDGHDYVDPATGETLPSWQQALDQLDTDPDATPAHLLRFGRQVDMAGIIAPSPDADRAVRYLTKYLTKAISDAHTPDGDPADPAYLRHVDRLHVELRFLPCTPTCANWLRYGIQPANAGPGLQPGHCDSPAHDRDNLGLGGRRVLVSRQWSGKTLTQHKADRATVVREALLSAGIIAPDTERMAADVTLPDGTPRFVWTDTNPDQATYARVLLASIAERHRWRAQYETAKAAAAVDNSFGNPARAP</sequence>
<evidence type="ECO:0000313" key="3">
    <source>
        <dbReference type="Proteomes" id="UP000704762"/>
    </source>
</evidence>
<evidence type="ECO:0000313" key="2">
    <source>
        <dbReference type="EMBL" id="MBM7797744.1"/>
    </source>
</evidence>
<feature type="region of interest" description="Disordered" evidence="1">
    <location>
        <begin position="78"/>
        <end position="130"/>
    </location>
</feature>
<dbReference type="Proteomes" id="UP000704762">
    <property type="component" value="Unassembled WGS sequence"/>
</dbReference>
<accession>A0ABS2RFG3</accession>
<proteinExistence type="predicted"/>
<dbReference type="InterPro" id="IPR046828">
    <property type="entry name" value="RepSA"/>
</dbReference>
<comment type="caution">
    <text evidence="2">The sequence shown here is derived from an EMBL/GenBank/DDBJ whole genome shotgun (WGS) entry which is preliminary data.</text>
</comment>
<name>A0ABS2RFG3_9ACTN</name>
<dbReference type="RefSeq" id="WP_204916387.1">
    <property type="nucleotide sequence ID" value="NZ_BAAAQP010000011.1"/>
</dbReference>
<keyword evidence="3" id="KW-1185">Reference proteome</keyword>